<organism evidence="2 3">
    <name type="scientific">Parathielavia hyrcaniae</name>
    <dbReference type="NCBI Taxonomy" id="113614"/>
    <lineage>
        <taxon>Eukaryota</taxon>
        <taxon>Fungi</taxon>
        <taxon>Dikarya</taxon>
        <taxon>Ascomycota</taxon>
        <taxon>Pezizomycotina</taxon>
        <taxon>Sordariomycetes</taxon>
        <taxon>Sordariomycetidae</taxon>
        <taxon>Sordariales</taxon>
        <taxon>Chaetomiaceae</taxon>
        <taxon>Parathielavia</taxon>
    </lineage>
</organism>
<accession>A0AAN6PR68</accession>
<proteinExistence type="predicted"/>
<evidence type="ECO:0000313" key="2">
    <source>
        <dbReference type="EMBL" id="KAK4096450.1"/>
    </source>
</evidence>
<dbReference type="Proteomes" id="UP001305647">
    <property type="component" value="Unassembled WGS sequence"/>
</dbReference>
<dbReference type="AlphaFoldDB" id="A0AAN6PR68"/>
<evidence type="ECO:0000313" key="3">
    <source>
        <dbReference type="Proteomes" id="UP001305647"/>
    </source>
</evidence>
<feature type="region of interest" description="Disordered" evidence="1">
    <location>
        <begin position="34"/>
        <end position="53"/>
    </location>
</feature>
<dbReference type="EMBL" id="MU863714">
    <property type="protein sequence ID" value="KAK4096450.1"/>
    <property type="molecule type" value="Genomic_DNA"/>
</dbReference>
<reference evidence="2" key="1">
    <citation type="journal article" date="2023" name="Mol. Phylogenet. Evol.">
        <title>Genome-scale phylogeny and comparative genomics of the fungal order Sordariales.</title>
        <authorList>
            <person name="Hensen N."/>
            <person name="Bonometti L."/>
            <person name="Westerberg I."/>
            <person name="Brannstrom I.O."/>
            <person name="Guillou S."/>
            <person name="Cros-Aarteil S."/>
            <person name="Calhoun S."/>
            <person name="Haridas S."/>
            <person name="Kuo A."/>
            <person name="Mondo S."/>
            <person name="Pangilinan J."/>
            <person name="Riley R."/>
            <person name="LaButti K."/>
            <person name="Andreopoulos B."/>
            <person name="Lipzen A."/>
            <person name="Chen C."/>
            <person name="Yan M."/>
            <person name="Daum C."/>
            <person name="Ng V."/>
            <person name="Clum A."/>
            <person name="Steindorff A."/>
            <person name="Ohm R.A."/>
            <person name="Martin F."/>
            <person name="Silar P."/>
            <person name="Natvig D.O."/>
            <person name="Lalanne C."/>
            <person name="Gautier V."/>
            <person name="Ament-Velasquez S.L."/>
            <person name="Kruys A."/>
            <person name="Hutchinson M.I."/>
            <person name="Powell A.J."/>
            <person name="Barry K."/>
            <person name="Miller A.N."/>
            <person name="Grigoriev I.V."/>
            <person name="Debuchy R."/>
            <person name="Gladieux P."/>
            <person name="Hiltunen Thoren M."/>
            <person name="Johannesson H."/>
        </authorList>
    </citation>
    <scope>NUCLEOTIDE SEQUENCE</scope>
    <source>
        <strain evidence="2">CBS 757.83</strain>
    </source>
</reference>
<feature type="compositionally biased region" description="Basic residues" evidence="1">
    <location>
        <begin position="38"/>
        <end position="52"/>
    </location>
</feature>
<name>A0AAN6PR68_9PEZI</name>
<evidence type="ECO:0000256" key="1">
    <source>
        <dbReference type="SAM" id="MobiDB-lite"/>
    </source>
</evidence>
<reference evidence="2" key="2">
    <citation type="submission" date="2023-05" db="EMBL/GenBank/DDBJ databases">
        <authorList>
            <consortium name="Lawrence Berkeley National Laboratory"/>
            <person name="Steindorff A."/>
            <person name="Hensen N."/>
            <person name="Bonometti L."/>
            <person name="Westerberg I."/>
            <person name="Brannstrom I.O."/>
            <person name="Guillou S."/>
            <person name="Cros-Aarteil S."/>
            <person name="Calhoun S."/>
            <person name="Haridas S."/>
            <person name="Kuo A."/>
            <person name="Mondo S."/>
            <person name="Pangilinan J."/>
            <person name="Riley R."/>
            <person name="Labutti K."/>
            <person name="Andreopoulos B."/>
            <person name="Lipzen A."/>
            <person name="Chen C."/>
            <person name="Yanf M."/>
            <person name="Daum C."/>
            <person name="Ng V."/>
            <person name="Clum A."/>
            <person name="Ohm R."/>
            <person name="Martin F."/>
            <person name="Silar P."/>
            <person name="Natvig D."/>
            <person name="Lalanne C."/>
            <person name="Gautier V."/>
            <person name="Ament-Velasquez S.L."/>
            <person name="Kruys A."/>
            <person name="Hutchinson M.I."/>
            <person name="Powell A.J."/>
            <person name="Barry K."/>
            <person name="Miller A.N."/>
            <person name="Grigoriev I.V."/>
            <person name="Debuchy R."/>
            <person name="Gladieux P."/>
            <person name="Thoren M.H."/>
            <person name="Johannesson H."/>
        </authorList>
    </citation>
    <scope>NUCLEOTIDE SEQUENCE</scope>
    <source>
        <strain evidence="2">CBS 757.83</strain>
    </source>
</reference>
<keyword evidence="3" id="KW-1185">Reference proteome</keyword>
<sequence length="172" mass="19146">MTTTSLLRKYTFLGDLPLTALPALHLVHPQRALLSRDHHTRQRRRPRSRGQHMGRLYQNPPCICLALEPVYLGSSLVHGAEPVRLVQRPEAGGTSCRRGHSPDMTRHHFAPAIANGPPASSRIDTKLPELPRDNARAKPQASLAFACRSPRALLQRSYNAENPSWHPLGRIG</sequence>
<feature type="region of interest" description="Disordered" evidence="1">
    <location>
        <begin position="88"/>
        <end position="126"/>
    </location>
</feature>
<protein>
    <submittedName>
        <fullName evidence="2">Uncharacterized protein</fullName>
    </submittedName>
</protein>
<comment type="caution">
    <text evidence="2">The sequence shown here is derived from an EMBL/GenBank/DDBJ whole genome shotgun (WGS) entry which is preliminary data.</text>
</comment>
<gene>
    <name evidence="2" type="ORF">N658DRAFT_361480</name>
</gene>